<evidence type="ECO:0000313" key="3">
    <source>
        <dbReference type="Proteomes" id="UP001233999"/>
    </source>
</evidence>
<protein>
    <submittedName>
        <fullName evidence="2">Uncharacterized protein</fullName>
    </submittedName>
</protein>
<feature type="compositionally biased region" description="Basic and acidic residues" evidence="1">
    <location>
        <begin position="98"/>
        <end position="107"/>
    </location>
</feature>
<proteinExistence type="predicted"/>
<feature type="compositionally biased region" description="Basic and acidic residues" evidence="1">
    <location>
        <begin position="36"/>
        <end position="49"/>
    </location>
</feature>
<feature type="region of interest" description="Disordered" evidence="1">
    <location>
        <begin position="30"/>
        <end position="107"/>
    </location>
</feature>
<name>A0AAD8AAG2_DIPPU</name>
<comment type="caution">
    <text evidence="2">The sequence shown here is derived from an EMBL/GenBank/DDBJ whole genome shotgun (WGS) entry which is preliminary data.</text>
</comment>
<sequence length="107" mass="12729">STAVQPFQDRWNRQLTTSVPLPLKVKLIRYMSGPTPERKMTTLDKDKMPRTRRRNHSRSRSRSRSGSYDRDPKRRRLDSYDSPYHKGSFSTSLKKIYMRRDVNSVKP</sequence>
<feature type="non-terminal residue" evidence="2">
    <location>
        <position position="107"/>
    </location>
</feature>
<accession>A0AAD8AAG2</accession>
<evidence type="ECO:0000256" key="1">
    <source>
        <dbReference type="SAM" id="MobiDB-lite"/>
    </source>
</evidence>
<organism evidence="2 3">
    <name type="scientific">Diploptera punctata</name>
    <name type="common">Pacific beetle cockroach</name>
    <dbReference type="NCBI Taxonomy" id="6984"/>
    <lineage>
        <taxon>Eukaryota</taxon>
        <taxon>Metazoa</taxon>
        <taxon>Ecdysozoa</taxon>
        <taxon>Arthropoda</taxon>
        <taxon>Hexapoda</taxon>
        <taxon>Insecta</taxon>
        <taxon>Pterygota</taxon>
        <taxon>Neoptera</taxon>
        <taxon>Polyneoptera</taxon>
        <taxon>Dictyoptera</taxon>
        <taxon>Blattodea</taxon>
        <taxon>Blaberoidea</taxon>
        <taxon>Blaberidae</taxon>
        <taxon>Diplopterinae</taxon>
        <taxon>Diploptera</taxon>
    </lineage>
</organism>
<dbReference type="AlphaFoldDB" id="A0AAD8AAG2"/>
<keyword evidence="3" id="KW-1185">Reference proteome</keyword>
<dbReference type="EMBL" id="JASPKZ010002335">
    <property type="protein sequence ID" value="KAJ9595479.1"/>
    <property type="molecule type" value="Genomic_DNA"/>
</dbReference>
<dbReference type="Proteomes" id="UP001233999">
    <property type="component" value="Unassembled WGS sequence"/>
</dbReference>
<evidence type="ECO:0000313" key="2">
    <source>
        <dbReference type="EMBL" id="KAJ9595479.1"/>
    </source>
</evidence>
<reference evidence="2" key="2">
    <citation type="submission" date="2023-05" db="EMBL/GenBank/DDBJ databases">
        <authorList>
            <person name="Fouks B."/>
        </authorList>
    </citation>
    <scope>NUCLEOTIDE SEQUENCE</scope>
    <source>
        <strain evidence="2">Stay&amp;Tobe</strain>
        <tissue evidence="2">Testes</tissue>
    </source>
</reference>
<feature type="compositionally biased region" description="Basic residues" evidence="1">
    <location>
        <begin position="50"/>
        <end position="63"/>
    </location>
</feature>
<feature type="non-terminal residue" evidence="2">
    <location>
        <position position="1"/>
    </location>
</feature>
<gene>
    <name evidence="2" type="ORF">L9F63_013327</name>
</gene>
<reference evidence="2" key="1">
    <citation type="journal article" date="2023" name="IScience">
        <title>Live-bearing cockroach genome reveals convergent evolutionary mechanisms linked to viviparity in insects and beyond.</title>
        <authorList>
            <person name="Fouks B."/>
            <person name="Harrison M.C."/>
            <person name="Mikhailova A.A."/>
            <person name="Marchal E."/>
            <person name="English S."/>
            <person name="Carruthers M."/>
            <person name="Jennings E.C."/>
            <person name="Chiamaka E.L."/>
            <person name="Frigard R.A."/>
            <person name="Pippel M."/>
            <person name="Attardo G.M."/>
            <person name="Benoit J.B."/>
            <person name="Bornberg-Bauer E."/>
            <person name="Tobe S.S."/>
        </authorList>
    </citation>
    <scope>NUCLEOTIDE SEQUENCE</scope>
    <source>
        <strain evidence="2">Stay&amp;Tobe</strain>
    </source>
</reference>